<dbReference type="NCBIfam" id="TIGR00377">
    <property type="entry name" value="ant_ant_sig"/>
    <property type="match status" value="1"/>
</dbReference>
<dbReference type="PANTHER" id="PTHR33495">
    <property type="entry name" value="ANTI-SIGMA FACTOR ANTAGONIST TM_1081-RELATED-RELATED"/>
    <property type="match status" value="1"/>
</dbReference>
<organism evidence="4 5">
    <name type="scientific">Streptodolium elevatio</name>
    <dbReference type="NCBI Taxonomy" id="3157996"/>
    <lineage>
        <taxon>Bacteria</taxon>
        <taxon>Bacillati</taxon>
        <taxon>Actinomycetota</taxon>
        <taxon>Actinomycetes</taxon>
        <taxon>Kitasatosporales</taxon>
        <taxon>Streptomycetaceae</taxon>
        <taxon>Streptodolium</taxon>
    </lineage>
</organism>
<proteinExistence type="inferred from homology"/>
<comment type="similarity">
    <text evidence="1 2">Belongs to the anti-sigma-factor antagonist family.</text>
</comment>
<dbReference type="PANTHER" id="PTHR33495:SF2">
    <property type="entry name" value="ANTI-SIGMA FACTOR ANTAGONIST TM_1081-RELATED"/>
    <property type="match status" value="1"/>
</dbReference>
<dbReference type="CDD" id="cd07043">
    <property type="entry name" value="STAS_anti-anti-sigma_factors"/>
    <property type="match status" value="1"/>
</dbReference>
<name>A0ABV3DJP1_9ACTN</name>
<dbReference type="RefSeq" id="WP_358356149.1">
    <property type="nucleotide sequence ID" value="NZ_JBEZFP010000054.1"/>
</dbReference>
<dbReference type="InterPro" id="IPR003658">
    <property type="entry name" value="Anti-sigma_ant"/>
</dbReference>
<dbReference type="EMBL" id="JBEZFP010000054">
    <property type="protein sequence ID" value="MEU8135973.1"/>
    <property type="molecule type" value="Genomic_DNA"/>
</dbReference>
<evidence type="ECO:0000313" key="5">
    <source>
        <dbReference type="Proteomes" id="UP001551482"/>
    </source>
</evidence>
<dbReference type="InterPro" id="IPR036513">
    <property type="entry name" value="STAS_dom_sf"/>
</dbReference>
<evidence type="ECO:0000256" key="2">
    <source>
        <dbReference type="RuleBase" id="RU003749"/>
    </source>
</evidence>
<gene>
    <name evidence="4" type="ORF">AB0C36_20960</name>
</gene>
<evidence type="ECO:0000256" key="1">
    <source>
        <dbReference type="ARBA" id="ARBA00009013"/>
    </source>
</evidence>
<sequence length="139" mass="14853">MSRPHSPPPRAGIDVTGLPPLEMRIEHDPERAVVHLAGEIDQDNAAHLRSALDRALNRRPSGLHLDAAGVSFCDSAGLHALLRVRDHAQHAGVALTLTPSRQLKRLLQITGTAVLFRTDGAPADTLPPVGTAARPRRTG</sequence>
<keyword evidence="5" id="KW-1185">Reference proteome</keyword>
<comment type="caution">
    <text evidence="4">The sequence shown here is derived from an EMBL/GenBank/DDBJ whole genome shotgun (WGS) entry which is preliminary data.</text>
</comment>
<dbReference type="Gene3D" id="3.30.750.24">
    <property type="entry name" value="STAS domain"/>
    <property type="match status" value="1"/>
</dbReference>
<evidence type="ECO:0000313" key="4">
    <source>
        <dbReference type="EMBL" id="MEU8135973.1"/>
    </source>
</evidence>
<dbReference type="Proteomes" id="UP001551482">
    <property type="component" value="Unassembled WGS sequence"/>
</dbReference>
<evidence type="ECO:0000259" key="3">
    <source>
        <dbReference type="PROSITE" id="PS50801"/>
    </source>
</evidence>
<dbReference type="SUPFAM" id="SSF52091">
    <property type="entry name" value="SpoIIaa-like"/>
    <property type="match status" value="1"/>
</dbReference>
<dbReference type="InterPro" id="IPR002645">
    <property type="entry name" value="STAS_dom"/>
</dbReference>
<dbReference type="PROSITE" id="PS50801">
    <property type="entry name" value="STAS"/>
    <property type="match status" value="1"/>
</dbReference>
<accession>A0ABV3DJP1</accession>
<protein>
    <recommendedName>
        <fullName evidence="2">Anti-sigma factor antagonist</fullName>
    </recommendedName>
</protein>
<feature type="domain" description="STAS" evidence="3">
    <location>
        <begin position="21"/>
        <end position="98"/>
    </location>
</feature>
<dbReference type="InterPro" id="IPR058548">
    <property type="entry name" value="MlaB-like_STAS"/>
</dbReference>
<dbReference type="Pfam" id="PF13466">
    <property type="entry name" value="STAS_2"/>
    <property type="match status" value="1"/>
</dbReference>
<reference evidence="4 5" key="1">
    <citation type="submission" date="2024-06" db="EMBL/GenBank/DDBJ databases">
        <title>The Natural Products Discovery Center: Release of the First 8490 Sequenced Strains for Exploring Actinobacteria Biosynthetic Diversity.</title>
        <authorList>
            <person name="Kalkreuter E."/>
            <person name="Kautsar S.A."/>
            <person name="Yang D."/>
            <person name="Bader C.D."/>
            <person name="Teijaro C.N."/>
            <person name="Fluegel L."/>
            <person name="Davis C.M."/>
            <person name="Simpson J.R."/>
            <person name="Lauterbach L."/>
            <person name="Steele A.D."/>
            <person name="Gui C."/>
            <person name="Meng S."/>
            <person name="Li G."/>
            <person name="Viehrig K."/>
            <person name="Ye F."/>
            <person name="Su P."/>
            <person name="Kiefer A.F."/>
            <person name="Nichols A."/>
            <person name="Cepeda A.J."/>
            <person name="Yan W."/>
            <person name="Fan B."/>
            <person name="Jiang Y."/>
            <person name="Adhikari A."/>
            <person name="Zheng C.-J."/>
            <person name="Schuster L."/>
            <person name="Cowan T.M."/>
            <person name="Smanski M.J."/>
            <person name="Chevrette M.G."/>
            <person name="De Carvalho L.P.S."/>
            <person name="Shen B."/>
        </authorList>
    </citation>
    <scope>NUCLEOTIDE SEQUENCE [LARGE SCALE GENOMIC DNA]</scope>
    <source>
        <strain evidence="4 5">NPDC048946</strain>
    </source>
</reference>